<evidence type="ECO:0000256" key="8">
    <source>
        <dbReference type="RuleBase" id="RU361257"/>
    </source>
</evidence>
<evidence type="ECO:0000256" key="2">
    <source>
        <dbReference type="ARBA" id="ARBA00011900"/>
    </source>
</evidence>
<dbReference type="GO" id="GO:0006298">
    <property type="term" value="P:mismatch repair"/>
    <property type="evidence" value="ECO:0007669"/>
    <property type="project" value="TreeGrafter"/>
</dbReference>
<dbReference type="AlphaFoldDB" id="A0A1S6ITY6"/>
<dbReference type="PANTHER" id="PTHR30481">
    <property type="entry name" value="DNA ADENINE METHYLASE"/>
    <property type="match status" value="1"/>
</dbReference>
<dbReference type="InterPro" id="IPR002052">
    <property type="entry name" value="DNA_methylase_N6_adenine_CS"/>
</dbReference>
<accession>A0A1S6ITY6</accession>
<evidence type="ECO:0000256" key="5">
    <source>
        <dbReference type="ARBA" id="ARBA00022691"/>
    </source>
</evidence>
<feature type="binding site" evidence="7">
    <location>
        <position position="210"/>
    </location>
    <ligand>
        <name>S-adenosyl-L-methionine</name>
        <dbReference type="ChEBI" id="CHEBI:59789"/>
    </ligand>
</feature>
<evidence type="ECO:0000256" key="4">
    <source>
        <dbReference type="ARBA" id="ARBA00022679"/>
    </source>
</evidence>
<evidence type="ECO:0000256" key="3">
    <source>
        <dbReference type="ARBA" id="ARBA00022603"/>
    </source>
</evidence>
<evidence type="ECO:0000256" key="6">
    <source>
        <dbReference type="ARBA" id="ARBA00047942"/>
    </source>
</evidence>
<evidence type="ECO:0000313" key="11">
    <source>
        <dbReference type="Proteomes" id="UP000189464"/>
    </source>
</evidence>
<dbReference type="PRINTS" id="PR00505">
    <property type="entry name" value="D12N6MTFRASE"/>
</dbReference>
<dbReference type="PANTHER" id="PTHR30481:SF3">
    <property type="entry name" value="DNA ADENINE METHYLASE"/>
    <property type="match status" value="1"/>
</dbReference>
<sequence length="298" mass="34884">MGQNLYAKPFLKWAGGKTQLLSIFRKYYPTELFEGRIKRYIEPFVGSGAVLFELIQNYDIDEFHILDINPELIINYLVIKKDVETLIESLKDLEKKYLSLDKSGRKQLYYEIRSQFNQNKQNFDFQNYSEKTIERASQFIFLNRTCYNGLFRVNKQGHFNVPMGNYKNPTICDESNLRAVSKALTNVSIAQGDYRECLNLIDENTLVYFDPPYRPLNTTSSFTSYCEFEFNDDKQIELARFYDTASKKGAFLMLSNSDPQNVNANDTFFEELYKGYNIYTEKAKRLINSKGEKRGLIN</sequence>
<evidence type="ECO:0000313" key="10">
    <source>
        <dbReference type="EMBL" id="AQS58230.1"/>
    </source>
</evidence>
<evidence type="ECO:0000256" key="1">
    <source>
        <dbReference type="ARBA" id="ARBA00006594"/>
    </source>
</evidence>
<dbReference type="InterPro" id="IPR029063">
    <property type="entry name" value="SAM-dependent_MTases_sf"/>
</dbReference>
<keyword evidence="3 8" id="KW-0489">Methyltransferase</keyword>
<dbReference type="PROSITE" id="PS00092">
    <property type="entry name" value="N6_MTASE"/>
    <property type="match status" value="1"/>
</dbReference>
<dbReference type="GO" id="GO:1904047">
    <property type="term" value="F:S-adenosyl-L-methionine binding"/>
    <property type="evidence" value="ECO:0007669"/>
    <property type="project" value="TreeGrafter"/>
</dbReference>
<keyword evidence="9" id="KW-0175">Coiled coil</keyword>
<dbReference type="RefSeq" id="WP_077713194.1">
    <property type="nucleotide sequence ID" value="NZ_CP019698.1"/>
</dbReference>
<keyword evidence="11" id="KW-1185">Reference proteome</keyword>
<dbReference type="InterPro" id="IPR012263">
    <property type="entry name" value="M_m6A_EcoRV"/>
</dbReference>
<dbReference type="NCBIfam" id="TIGR00571">
    <property type="entry name" value="dam"/>
    <property type="match status" value="1"/>
</dbReference>
<dbReference type="GO" id="GO:0032259">
    <property type="term" value="P:methylation"/>
    <property type="evidence" value="ECO:0007669"/>
    <property type="project" value="UniProtKB-KW"/>
</dbReference>
<protein>
    <recommendedName>
        <fullName evidence="2 8">Site-specific DNA-methyltransferase (adenine-specific)</fullName>
        <ecNumber evidence="2 8">2.1.1.72</ecNumber>
    </recommendedName>
</protein>
<dbReference type="STRING" id="1833852.B0537_03490"/>
<proteinExistence type="inferred from homology"/>
<comment type="catalytic activity">
    <reaction evidence="6 8">
        <text>a 2'-deoxyadenosine in DNA + S-adenosyl-L-methionine = an N(6)-methyl-2'-deoxyadenosine in DNA + S-adenosyl-L-homocysteine + H(+)</text>
        <dbReference type="Rhea" id="RHEA:15197"/>
        <dbReference type="Rhea" id="RHEA-COMP:12418"/>
        <dbReference type="Rhea" id="RHEA-COMP:12419"/>
        <dbReference type="ChEBI" id="CHEBI:15378"/>
        <dbReference type="ChEBI" id="CHEBI:57856"/>
        <dbReference type="ChEBI" id="CHEBI:59789"/>
        <dbReference type="ChEBI" id="CHEBI:90615"/>
        <dbReference type="ChEBI" id="CHEBI:90616"/>
        <dbReference type="EC" id="2.1.1.72"/>
    </reaction>
</comment>
<feature type="coiled-coil region" evidence="9">
    <location>
        <begin position="76"/>
        <end position="103"/>
    </location>
</feature>
<feature type="binding site" evidence="7">
    <location>
        <position position="67"/>
    </location>
    <ligand>
        <name>S-adenosyl-L-methionine</name>
        <dbReference type="ChEBI" id="CHEBI:59789"/>
    </ligand>
</feature>
<dbReference type="InterPro" id="IPR023095">
    <property type="entry name" value="Ade_MeTrfase_dom_2"/>
</dbReference>
<dbReference type="Pfam" id="PF02086">
    <property type="entry name" value="MethyltransfD12"/>
    <property type="match status" value="1"/>
</dbReference>
<dbReference type="EC" id="2.1.1.72" evidence="2 8"/>
<feature type="binding site" evidence="7">
    <location>
        <position position="17"/>
    </location>
    <ligand>
        <name>S-adenosyl-L-methionine</name>
        <dbReference type="ChEBI" id="CHEBI:59789"/>
    </ligand>
</feature>
<dbReference type="SUPFAM" id="SSF53335">
    <property type="entry name" value="S-adenosyl-L-methionine-dependent methyltransferases"/>
    <property type="match status" value="1"/>
</dbReference>
<reference evidence="10 11" key="1">
    <citation type="journal article" date="2016" name="Int. J. Syst. Evol. Microbiol.">
        <title>Desulfotomaculum ferrireducens sp. nov., a moderately thermophilic sulfate-reducing and dissimilatory Fe(III)-reducing bacterium isolated from compost.</title>
        <authorList>
            <person name="Yang G."/>
            <person name="Guo J."/>
            <person name="Zhuang L."/>
            <person name="Yuan Y."/>
            <person name="Zhou S."/>
        </authorList>
    </citation>
    <scope>NUCLEOTIDE SEQUENCE [LARGE SCALE GENOMIC DNA]</scope>
    <source>
        <strain evidence="10 11">GSS09</strain>
    </source>
</reference>
<dbReference type="InterPro" id="IPR012327">
    <property type="entry name" value="MeTrfase_D12"/>
</dbReference>
<dbReference type="GO" id="GO:0043565">
    <property type="term" value="F:sequence-specific DNA binding"/>
    <property type="evidence" value="ECO:0007669"/>
    <property type="project" value="TreeGrafter"/>
</dbReference>
<dbReference type="GO" id="GO:0009007">
    <property type="term" value="F:site-specific DNA-methyltransferase (adenine-specific) activity"/>
    <property type="evidence" value="ECO:0007669"/>
    <property type="project" value="UniProtKB-UniRule"/>
</dbReference>
<dbReference type="EMBL" id="CP019698">
    <property type="protein sequence ID" value="AQS58230.1"/>
    <property type="molecule type" value="Genomic_DNA"/>
</dbReference>
<organism evidence="10 11">
    <name type="scientific">Desulforamulus ferrireducens</name>
    <dbReference type="NCBI Taxonomy" id="1833852"/>
    <lineage>
        <taxon>Bacteria</taxon>
        <taxon>Bacillati</taxon>
        <taxon>Bacillota</taxon>
        <taxon>Clostridia</taxon>
        <taxon>Eubacteriales</taxon>
        <taxon>Peptococcaceae</taxon>
        <taxon>Desulforamulus</taxon>
    </lineage>
</organism>
<evidence type="ECO:0000256" key="9">
    <source>
        <dbReference type="SAM" id="Coils"/>
    </source>
</evidence>
<feature type="binding site" evidence="7">
    <location>
        <position position="13"/>
    </location>
    <ligand>
        <name>S-adenosyl-L-methionine</name>
        <dbReference type="ChEBI" id="CHEBI:59789"/>
    </ligand>
</feature>
<keyword evidence="4 8" id="KW-0808">Transferase</keyword>
<comment type="similarity">
    <text evidence="1 8">Belongs to the N(4)/N(6)-methyltransferase family.</text>
</comment>
<dbReference type="Gene3D" id="1.10.1020.10">
    <property type="entry name" value="Adenine-specific Methyltransferase, Domain 2"/>
    <property type="match status" value="1"/>
</dbReference>
<name>A0A1S6ITY6_9FIRM</name>
<evidence type="ECO:0000256" key="7">
    <source>
        <dbReference type="PIRSR" id="PIRSR000398-1"/>
    </source>
</evidence>
<dbReference type="OrthoDB" id="9805629at2"/>
<dbReference type="Proteomes" id="UP000189464">
    <property type="component" value="Chromosome"/>
</dbReference>
<dbReference type="PIRSF" id="PIRSF000398">
    <property type="entry name" value="M_m6A_EcoRV"/>
    <property type="match status" value="1"/>
</dbReference>
<keyword evidence="5 8" id="KW-0949">S-adenosyl-L-methionine</keyword>
<dbReference type="GO" id="GO:0009307">
    <property type="term" value="P:DNA restriction-modification system"/>
    <property type="evidence" value="ECO:0007669"/>
    <property type="project" value="InterPro"/>
</dbReference>
<dbReference type="KEGG" id="dfg:B0537_03490"/>
<gene>
    <name evidence="10" type="ORF">B0537_03490</name>
</gene>
<dbReference type="Gene3D" id="3.40.50.150">
    <property type="entry name" value="Vaccinia Virus protein VP39"/>
    <property type="match status" value="1"/>
</dbReference>
<dbReference type="REBASE" id="191427">
    <property type="entry name" value="M.DfeGSS09ORF3490P"/>
</dbReference>